<dbReference type="OMA" id="YVNHDCT"/>
<proteinExistence type="predicted"/>
<dbReference type="Proteomes" id="UP000008144">
    <property type="component" value="Chromosome 5"/>
</dbReference>
<dbReference type="InParanoid" id="F6UBS1"/>
<protein>
    <submittedName>
        <fullName evidence="2">Uncharacterized protein</fullName>
    </submittedName>
</protein>
<dbReference type="PANTHER" id="PTHR21580">
    <property type="entry name" value="SHIPPO-1-RELATED"/>
    <property type="match status" value="1"/>
</dbReference>
<dbReference type="AlphaFoldDB" id="F6UBS1"/>
<dbReference type="GO" id="GO:0005856">
    <property type="term" value="C:cytoskeleton"/>
    <property type="evidence" value="ECO:0000318"/>
    <property type="project" value="GO_Central"/>
</dbReference>
<dbReference type="HOGENOM" id="CLU_088282_1_0_1"/>
<dbReference type="InterPro" id="IPR051291">
    <property type="entry name" value="CIMAP"/>
</dbReference>
<feature type="region of interest" description="Disordered" evidence="1">
    <location>
        <begin position="48"/>
        <end position="70"/>
    </location>
</feature>
<dbReference type="InterPro" id="IPR010736">
    <property type="entry name" value="SHIPPO-rpt"/>
</dbReference>
<accession>F6UBS1</accession>
<dbReference type="Ensembl" id="ENSCINT00000012993.3">
    <property type="protein sequence ID" value="ENSCINP00000012993.3"/>
    <property type="gene ID" value="ENSCING00000006307.3"/>
</dbReference>
<name>F6UBS1_CIOIN</name>
<evidence type="ECO:0000313" key="2">
    <source>
        <dbReference type="Ensembl" id="ENSCINP00000012993.3"/>
    </source>
</evidence>
<reference evidence="2" key="2">
    <citation type="journal article" date="2008" name="Genome Biol.">
        <title>Improved genome assembly and evidence-based global gene model set for the chordate Ciona intestinalis: new insight into intron and operon populations.</title>
        <authorList>
            <person name="Satou Y."/>
            <person name="Mineta K."/>
            <person name="Ogasawara M."/>
            <person name="Sasakura Y."/>
            <person name="Shoguchi E."/>
            <person name="Ueno K."/>
            <person name="Yamada L."/>
            <person name="Matsumoto J."/>
            <person name="Wasserscheid J."/>
            <person name="Dewar K."/>
            <person name="Wiley G.B."/>
            <person name="Macmil S.L."/>
            <person name="Roe B.A."/>
            <person name="Zeller R.W."/>
            <person name="Hastings K.E."/>
            <person name="Lemaire P."/>
            <person name="Lindquist E."/>
            <person name="Endo T."/>
            <person name="Hotta K."/>
            <person name="Inaba K."/>
        </authorList>
    </citation>
    <scope>NUCLEOTIDE SEQUENCE [LARGE SCALE GENOMIC DNA]</scope>
    <source>
        <strain evidence="2">wild type</strain>
    </source>
</reference>
<dbReference type="EMBL" id="EAAA01002090">
    <property type="status" value="NOT_ANNOTATED_CDS"/>
    <property type="molecule type" value="Genomic_DNA"/>
</dbReference>
<dbReference type="Pfam" id="PF07004">
    <property type="entry name" value="SHIPPO-rpt"/>
    <property type="match status" value="5"/>
</dbReference>
<dbReference type="PANTHER" id="PTHR21580:SF57">
    <property type="entry name" value="OUTER DENSE FIBER OF SPERM TAILS 3-LIKE 2-RELATED"/>
    <property type="match status" value="1"/>
</dbReference>
<organism evidence="2 3">
    <name type="scientific">Ciona intestinalis</name>
    <name type="common">Transparent sea squirt</name>
    <name type="synonym">Ascidia intestinalis</name>
    <dbReference type="NCBI Taxonomy" id="7719"/>
    <lineage>
        <taxon>Eukaryota</taxon>
        <taxon>Metazoa</taxon>
        <taxon>Chordata</taxon>
        <taxon>Tunicata</taxon>
        <taxon>Ascidiacea</taxon>
        <taxon>Phlebobranchia</taxon>
        <taxon>Cionidae</taxon>
        <taxon>Ciona</taxon>
    </lineage>
</organism>
<sequence length="242" mass="26849">MIAARERGPGPGRYALPTSVGFKGHDFTKHMKPSYSFGQRLDNSMFSKDVSPGPKYHVNPRFTRSGPEGEPKYSMLARQPDPNVFRPPGPGTYDNHRVFPQGERAAPAYSMGGRTRYRKRDCHPAANAYTLPQLVGPKIINKSAHPAYSMTGRSNIHGFDEDLARTPGPAKYNVTTPNAYRNKQPLYSMLGRNIMPGDNTRKPGPGAHSPEKVYINKRKAPVVSMGIRHSEFVCPLIIDVTD</sequence>
<reference evidence="3" key="1">
    <citation type="journal article" date="2002" name="Science">
        <title>The draft genome of Ciona intestinalis: insights into chordate and vertebrate origins.</title>
        <authorList>
            <person name="Dehal P."/>
            <person name="Satou Y."/>
            <person name="Campbell R.K."/>
            <person name="Chapman J."/>
            <person name="Degnan B."/>
            <person name="De Tomaso A."/>
            <person name="Davidson B."/>
            <person name="Di Gregorio A."/>
            <person name="Gelpke M."/>
            <person name="Goodstein D.M."/>
            <person name="Harafuji N."/>
            <person name="Hastings K.E."/>
            <person name="Ho I."/>
            <person name="Hotta K."/>
            <person name="Huang W."/>
            <person name="Kawashima T."/>
            <person name="Lemaire P."/>
            <person name="Martinez D."/>
            <person name="Meinertzhagen I.A."/>
            <person name="Necula S."/>
            <person name="Nonaka M."/>
            <person name="Putnam N."/>
            <person name="Rash S."/>
            <person name="Saiga H."/>
            <person name="Satake M."/>
            <person name="Terry A."/>
            <person name="Yamada L."/>
            <person name="Wang H.G."/>
            <person name="Awazu S."/>
            <person name="Azumi K."/>
            <person name="Boore J."/>
            <person name="Branno M."/>
            <person name="Chin-Bow S."/>
            <person name="DeSantis R."/>
            <person name="Doyle S."/>
            <person name="Francino P."/>
            <person name="Keys D.N."/>
            <person name="Haga S."/>
            <person name="Hayashi H."/>
            <person name="Hino K."/>
            <person name="Imai K.S."/>
            <person name="Inaba K."/>
            <person name="Kano S."/>
            <person name="Kobayashi K."/>
            <person name="Kobayashi M."/>
            <person name="Lee B.I."/>
            <person name="Makabe K.W."/>
            <person name="Manohar C."/>
            <person name="Matassi G."/>
            <person name="Medina M."/>
            <person name="Mochizuki Y."/>
            <person name="Mount S."/>
            <person name="Morishita T."/>
            <person name="Miura S."/>
            <person name="Nakayama A."/>
            <person name="Nishizaka S."/>
            <person name="Nomoto H."/>
            <person name="Ohta F."/>
            <person name="Oishi K."/>
            <person name="Rigoutsos I."/>
            <person name="Sano M."/>
            <person name="Sasaki A."/>
            <person name="Sasakura Y."/>
            <person name="Shoguchi E."/>
            <person name="Shin-i T."/>
            <person name="Spagnuolo A."/>
            <person name="Stainier D."/>
            <person name="Suzuki M.M."/>
            <person name="Tassy O."/>
            <person name="Takatori N."/>
            <person name="Tokuoka M."/>
            <person name="Yagi K."/>
            <person name="Yoshizaki F."/>
            <person name="Wada S."/>
            <person name="Zhang C."/>
            <person name="Hyatt P.D."/>
            <person name="Larimer F."/>
            <person name="Detter C."/>
            <person name="Doggett N."/>
            <person name="Glavina T."/>
            <person name="Hawkins T."/>
            <person name="Richardson P."/>
            <person name="Lucas S."/>
            <person name="Kohara Y."/>
            <person name="Levine M."/>
            <person name="Satoh N."/>
            <person name="Rokhsar D.S."/>
        </authorList>
    </citation>
    <scope>NUCLEOTIDE SEQUENCE [LARGE SCALE GENOMIC DNA]</scope>
</reference>
<keyword evidence="3" id="KW-1185">Reference proteome</keyword>
<evidence type="ECO:0000313" key="3">
    <source>
        <dbReference type="Proteomes" id="UP000008144"/>
    </source>
</evidence>
<evidence type="ECO:0000256" key="1">
    <source>
        <dbReference type="SAM" id="MobiDB-lite"/>
    </source>
</evidence>
<reference evidence="2" key="4">
    <citation type="submission" date="2025-09" db="UniProtKB">
        <authorList>
            <consortium name="Ensembl"/>
        </authorList>
    </citation>
    <scope>IDENTIFICATION</scope>
</reference>
<dbReference type="GeneTree" id="ENSGT00940000160480"/>
<reference evidence="2" key="3">
    <citation type="submission" date="2025-08" db="UniProtKB">
        <authorList>
            <consortium name="Ensembl"/>
        </authorList>
    </citation>
    <scope>IDENTIFICATION</scope>
</reference>